<gene>
    <name evidence="2" type="ORF">LAD12857_35930</name>
</gene>
<dbReference type="Pfam" id="PF14191">
    <property type="entry name" value="YodL"/>
    <property type="match status" value="1"/>
</dbReference>
<reference evidence="2 3" key="1">
    <citation type="journal article" date="2024" name="Int. J. Syst. Evol. Microbiol.">
        <title>Lacrimispora brassicae sp. nov. isolated from fermented cabbage, and proposal of Clostridium indicum Gundawar et al. 2019 and Clostridium methoxybenzovorans Mechichi et al. 1999 as heterotypic synonyms of Lacrimispora amygdalina (Parshina et al. 2003) Haas and Blanchard 2020 and Lacrimispora indolis (McClung and McCoy 1957) Haas and Blanchard 2020, respectively.</title>
        <authorList>
            <person name="Kobayashi H."/>
            <person name="Tanizawa Y."/>
            <person name="Sakamoto M."/>
            <person name="Ohkuma M."/>
            <person name="Tohno M."/>
        </authorList>
    </citation>
    <scope>NUCLEOTIDE SEQUENCE [LARGE SCALE GENOMIC DNA]</scope>
    <source>
        <strain evidence="2 3">DSM 12857</strain>
    </source>
</reference>
<comment type="caution">
    <text evidence="2">The sequence shown here is derived from an EMBL/GenBank/DDBJ whole genome shotgun (WGS) entry which is preliminary data.</text>
</comment>
<accession>A0ABQ5MA70</accession>
<dbReference type="EMBL" id="BRPJ01000074">
    <property type="protein sequence ID" value="GLB31670.1"/>
    <property type="molecule type" value="Genomic_DNA"/>
</dbReference>
<feature type="domain" description="YodL-like" evidence="1">
    <location>
        <begin position="76"/>
        <end position="172"/>
    </location>
</feature>
<dbReference type="RefSeq" id="WP_346065897.1">
    <property type="nucleotide sequence ID" value="NZ_BRPJ01000074.1"/>
</dbReference>
<organism evidence="2 3">
    <name type="scientific">Lacrimispora amygdalina</name>
    <dbReference type="NCBI Taxonomy" id="253257"/>
    <lineage>
        <taxon>Bacteria</taxon>
        <taxon>Bacillati</taxon>
        <taxon>Bacillota</taxon>
        <taxon>Clostridia</taxon>
        <taxon>Lachnospirales</taxon>
        <taxon>Lachnospiraceae</taxon>
        <taxon>Lacrimispora</taxon>
    </lineage>
</organism>
<evidence type="ECO:0000259" key="1">
    <source>
        <dbReference type="Pfam" id="PF14191"/>
    </source>
</evidence>
<proteinExistence type="predicted"/>
<sequence length="185" mass="21324">MSGIEFKNGCIVYYGNPAGYLKEGTATVDKMFQGKEFEDWLADRNLEALWKDGVFERLSKGEQLTENSEGRVPLKNVRIWQLKPDSDFDLRFRSYDEIQNVYGEPCIKNYEAVYDGELDTNDLEAIYSKFNIDHPVGFRGHSLSISDVVELYDDSGSAFHYVDRMGFKDIEFSNHEQEHGITMSM</sequence>
<evidence type="ECO:0000313" key="2">
    <source>
        <dbReference type="EMBL" id="GLB31670.1"/>
    </source>
</evidence>
<dbReference type="Proteomes" id="UP001419084">
    <property type="component" value="Unassembled WGS sequence"/>
</dbReference>
<name>A0ABQ5MA70_9FIRM</name>
<protein>
    <recommendedName>
        <fullName evidence="1">YodL-like domain-containing protein</fullName>
    </recommendedName>
</protein>
<dbReference type="InterPro" id="IPR025923">
    <property type="entry name" value="YodL-like_dom"/>
</dbReference>
<evidence type="ECO:0000313" key="3">
    <source>
        <dbReference type="Proteomes" id="UP001419084"/>
    </source>
</evidence>
<keyword evidence="3" id="KW-1185">Reference proteome</keyword>